<evidence type="ECO:0000313" key="3">
    <source>
        <dbReference type="Proteomes" id="UP000737018"/>
    </source>
</evidence>
<dbReference type="Gene3D" id="3.40.50.300">
    <property type="entry name" value="P-loop containing nucleotide triphosphate hydrolases"/>
    <property type="match status" value="1"/>
</dbReference>
<dbReference type="Gene3D" id="1.10.8.60">
    <property type="match status" value="1"/>
</dbReference>
<dbReference type="EMBL" id="JRKL02004845">
    <property type="protein sequence ID" value="KAF3951653.1"/>
    <property type="molecule type" value="Genomic_DNA"/>
</dbReference>
<organism evidence="2 3">
    <name type="scientific">Castanea mollissima</name>
    <name type="common">Chinese chestnut</name>
    <dbReference type="NCBI Taxonomy" id="60419"/>
    <lineage>
        <taxon>Eukaryota</taxon>
        <taxon>Viridiplantae</taxon>
        <taxon>Streptophyta</taxon>
        <taxon>Embryophyta</taxon>
        <taxon>Tracheophyta</taxon>
        <taxon>Spermatophyta</taxon>
        <taxon>Magnoliopsida</taxon>
        <taxon>eudicotyledons</taxon>
        <taxon>Gunneridae</taxon>
        <taxon>Pentapetalae</taxon>
        <taxon>rosids</taxon>
        <taxon>fabids</taxon>
        <taxon>Fagales</taxon>
        <taxon>Fagaceae</taxon>
        <taxon>Castanea</taxon>
    </lineage>
</organism>
<dbReference type="GO" id="GO:0005663">
    <property type="term" value="C:DNA replication factor C complex"/>
    <property type="evidence" value="ECO:0007669"/>
    <property type="project" value="TreeGrafter"/>
</dbReference>
<dbReference type="FunFam" id="3.40.50.300:FF:001503">
    <property type="entry name" value="Replication factor C subunit 3"/>
    <property type="match status" value="1"/>
</dbReference>
<dbReference type="InterPro" id="IPR050238">
    <property type="entry name" value="DNA_Rep/Repair_Clamp_Loader"/>
</dbReference>
<feature type="region of interest" description="Disordered" evidence="1">
    <location>
        <begin position="244"/>
        <end position="325"/>
    </location>
</feature>
<feature type="region of interest" description="Disordered" evidence="1">
    <location>
        <begin position="1"/>
        <end position="172"/>
    </location>
</feature>
<feature type="compositionally biased region" description="Basic and acidic residues" evidence="1">
    <location>
        <begin position="262"/>
        <end position="278"/>
    </location>
</feature>
<dbReference type="PANTHER" id="PTHR11669:SF25">
    <property type="entry name" value="OS02G0704966 PROTEIN"/>
    <property type="match status" value="1"/>
</dbReference>
<reference evidence="2" key="1">
    <citation type="submission" date="2020-03" db="EMBL/GenBank/DDBJ databases">
        <title>Castanea mollissima Vanexum genome sequencing.</title>
        <authorList>
            <person name="Staton M."/>
        </authorList>
    </citation>
    <scope>NUCLEOTIDE SEQUENCE</scope>
    <source>
        <tissue evidence="2">Leaf</tissue>
    </source>
</reference>
<dbReference type="GO" id="GO:0006281">
    <property type="term" value="P:DNA repair"/>
    <property type="evidence" value="ECO:0007669"/>
    <property type="project" value="TreeGrafter"/>
</dbReference>
<dbReference type="PANTHER" id="PTHR11669">
    <property type="entry name" value="REPLICATION FACTOR C / DNA POLYMERASE III GAMMA-TAU SUBUNIT"/>
    <property type="match status" value="1"/>
</dbReference>
<dbReference type="InterPro" id="IPR027417">
    <property type="entry name" value="P-loop_NTPase"/>
</dbReference>
<proteinExistence type="predicted"/>
<dbReference type="GO" id="GO:0003689">
    <property type="term" value="F:DNA clamp loader activity"/>
    <property type="evidence" value="ECO:0007669"/>
    <property type="project" value="TreeGrafter"/>
</dbReference>
<name>A0A8J4QUG9_9ROSI</name>
<accession>A0A8J4QUG9</accession>
<gene>
    <name evidence="2" type="ORF">CMV_022722</name>
</gene>
<dbReference type="GO" id="GO:0005634">
    <property type="term" value="C:nucleus"/>
    <property type="evidence" value="ECO:0007669"/>
    <property type="project" value="TreeGrafter"/>
</dbReference>
<dbReference type="FunFam" id="1.10.8.60:FF:000030">
    <property type="entry name" value="replication factor C subunit 3"/>
    <property type="match status" value="1"/>
</dbReference>
<dbReference type="AlphaFoldDB" id="A0A8J4QUG9"/>
<feature type="compositionally biased region" description="Basic and acidic residues" evidence="1">
    <location>
        <begin position="89"/>
        <end position="100"/>
    </location>
</feature>
<dbReference type="OrthoDB" id="761538at2759"/>
<feature type="compositionally biased region" description="Polar residues" evidence="1">
    <location>
        <begin position="307"/>
        <end position="323"/>
    </location>
</feature>
<dbReference type="Pfam" id="PF21960">
    <property type="entry name" value="RCF1-5-like_lid"/>
    <property type="match status" value="1"/>
</dbReference>
<sequence length="644" mass="72279">MPRNTSPITVRLNSNRGHSSRFGYEVSSPAKGSKGSPAQRRHNSKSPYRPRRDDGNALSLTRPPSLDVQRNVSPFSKAEPASHISPYRPRVEEHNLDKNEFVGSRRKQKNRTTSREENGAHPQPLEAIRVTEKANCRRRSVTAPRLRVREKDQKNDSGHRLHREERTSPPLSNMIQKPKEAAAHIKAPSIGDLNEMIAKAKLSTGQIGDDSTIESTDSILPGDIFFSRQHIALAKQKDAVPKTNGFEIHDSQSPKLVSQRDAAAHQRLRENDNFDHNARGTSSSAGLSQTINSSSGMSGKSSDKFSTNSSKMSDTSRSMTKFTANRRKSQTDAWFGCMRKGPCRKSKSPEHRPIDETSIIERTFVVESLRQFWADKHQPGSLNEFTCHKQEAQLLKKLVSHDACPHILFKGPSGSGKRALTVALLHEIYGDACWNLSHDLRYFQIQERRPMQVVVPLTSSPHHVELNVNLEANAKYALMGLVKEISSEFAVIPEVSNVNFKAKYKVIVLYEVDKATENIQHLIKWIMDCYGDPCKLILCCEDDAEILESVKDRCNVIKADAPVTHEIMEVLIQIARKEDFDLPMSFAAKIATKLKQNLRKAIMALEACKAHNYPFVDDQPVLLGWEEILVELAAEILADPSPSR</sequence>
<keyword evidence="3" id="KW-1185">Reference proteome</keyword>
<dbReference type="SUPFAM" id="SSF52540">
    <property type="entry name" value="P-loop containing nucleoside triphosphate hydrolases"/>
    <property type="match status" value="1"/>
</dbReference>
<feature type="compositionally biased region" description="Polar residues" evidence="1">
    <location>
        <begin position="1"/>
        <end position="17"/>
    </location>
</feature>
<dbReference type="Proteomes" id="UP000737018">
    <property type="component" value="Unassembled WGS sequence"/>
</dbReference>
<evidence type="ECO:0000256" key="1">
    <source>
        <dbReference type="SAM" id="MobiDB-lite"/>
    </source>
</evidence>
<evidence type="ECO:0000313" key="2">
    <source>
        <dbReference type="EMBL" id="KAF3951653.1"/>
    </source>
</evidence>
<feature type="compositionally biased region" description="Basic and acidic residues" evidence="1">
    <location>
        <begin position="147"/>
        <end position="167"/>
    </location>
</feature>
<feature type="compositionally biased region" description="Low complexity" evidence="1">
    <location>
        <begin position="293"/>
        <end position="306"/>
    </location>
</feature>
<protein>
    <submittedName>
        <fullName evidence="2">Uncharacterized protein</fullName>
    </submittedName>
</protein>
<dbReference type="GO" id="GO:0006261">
    <property type="term" value="P:DNA-templated DNA replication"/>
    <property type="evidence" value="ECO:0007669"/>
    <property type="project" value="TreeGrafter"/>
</dbReference>
<feature type="compositionally biased region" description="Polar residues" evidence="1">
    <location>
        <begin position="279"/>
        <end position="292"/>
    </location>
</feature>
<comment type="caution">
    <text evidence="2">The sequence shown here is derived from an EMBL/GenBank/DDBJ whole genome shotgun (WGS) entry which is preliminary data.</text>
</comment>